<dbReference type="AlphaFoldDB" id="A0A2S8GUD3"/>
<dbReference type="RefSeq" id="WP_105333520.1">
    <property type="nucleotide sequence ID" value="NZ_PUIB01000016.1"/>
</dbReference>
<dbReference type="SUPFAM" id="SSF51182">
    <property type="entry name" value="RmlC-like cupins"/>
    <property type="match status" value="1"/>
</dbReference>
<dbReference type="Proteomes" id="UP000239388">
    <property type="component" value="Unassembled WGS sequence"/>
</dbReference>
<dbReference type="EMBL" id="PUIB01000016">
    <property type="protein sequence ID" value="PQO35200.1"/>
    <property type="molecule type" value="Genomic_DNA"/>
</dbReference>
<name>A0A2S8GUD3_9BACT</name>
<sequence>MPRLIQSPSVIAAAGNKPKKIEEFIGRVNSETSAISIARMTSPGGWVEPGQTPEFDEYTVVLAGQLQVETNSGVVTVEAGQAIIVAAGEWVRYSTPSAEGAQYIAVCLPAFSPENVHRDPA</sequence>
<dbReference type="Pfam" id="PF07883">
    <property type="entry name" value="Cupin_2"/>
    <property type="match status" value="1"/>
</dbReference>
<proteinExistence type="predicted"/>
<evidence type="ECO:0000313" key="5">
    <source>
        <dbReference type="Proteomes" id="UP000239388"/>
    </source>
</evidence>
<accession>A0A2S8GUD3</accession>
<dbReference type="InterPro" id="IPR014710">
    <property type="entry name" value="RmlC-like_jellyroll"/>
</dbReference>
<comment type="caution">
    <text evidence="3">The sequence shown here is derived from an EMBL/GenBank/DDBJ whole genome shotgun (WGS) entry which is preliminary data.</text>
</comment>
<evidence type="ECO:0000313" key="4">
    <source>
        <dbReference type="Proteomes" id="UP000237819"/>
    </source>
</evidence>
<evidence type="ECO:0000313" key="3">
    <source>
        <dbReference type="EMBL" id="PQO47991.1"/>
    </source>
</evidence>
<protein>
    <submittedName>
        <fullName evidence="3">Cupin</fullName>
    </submittedName>
</protein>
<reference evidence="4 5" key="1">
    <citation type="submission" date="2018-02" db="EMBL/GenBank/DDBJ databases">
        <title>Comparative genomes isolates from brazilian mangrove.</title>
        <authorList>
            <person name="Araujo J.E."/>
            <person name="Taketani R.G."/>
            <person name="Silva M.C.P."/>
            <person name="Loureco M.V."/>
            <person name="Andreote F.D."/>
        </authorList>
    </citation>
    <scope>NUCLEOTIDE SEQUENCE [LARGE SCALE GENOMIC DNA]</scope>
    <source>
        <strain evidence="2 5">NAP PRIS-MGV</strain>
        <strain evidence="3 4">Nap-Phe MGV</strain>
    </source>
</reference>
<dbReference type="InterPro" id="IPR011051">
    <property type="entry name" value="RmlC_Cupin_sf"/>
</dbReference>
<gene>
    <name evidence="3" type="ORF">C5Y93_00975</name>
    <name evidence="2" type="ORF">C5Y98_14725</name>
</gene>
<dbReference type="Gene3D" id="2.60.120.10">
    <property type="entry name" value="Jelly Rolls"/>
    <property type="match status" value="1"/>
</dbReference>
<dbReference type="Proteomes" id="UP000237819">
    <property type="component" value="Unassembled WGS sequence"/>
</dbReference>
<organism evidence="3 4">
    <name type="scientific">Blastopirellula marina</name>
    <dbReference type="NCBI Taxonomy" id="124"/>
    <lineage>
        <taxon>Bacteria</taxon>
        <taxon>Pseudomonadati</taxon>
        <taxon>Planctomycetota</taxon>
        <taxon>Planctomycetia</taxon>
        <taxon>Pirellulales</taxon>
        <taxon>Pirellulaceae</taxon>
        <taxon>Blastopirellula</taxon>
    </lineage>
</organism>
<evidence type="ECO:0000313" key="2">
    <source>
        <dbReference type="EMBL" id="PQO35200.1"/>
    </source>
</evidence>
<dbReference type="EMBL" id="PUHZ01000002">
    <property type="protein sequence ID" value="PQO47991.1"/>
    <property type="molecule type" value="Genomic_DNA"/>
</dbReference>
<feature type="domain" description="Cupin type-2" evidence="1">
    <location>
        <begin position="43"/>
        <end position="106"/>
    </location>
</feature>
<dbReference type="OrthoDB" id="160522at2"/>
<dbReference type="InterPro" id="IPR013096">
    <property type="entry name" value="Cupin_2"/>
</dbReference>
<evidence type="ECO:0000259" key="1">
    <source>
        <dbReference type="Pfam" id="PF07883"/>
    </source>
</evidence>